<name>A0A3N4LNL9_9PEZI</name>
<dbReference type="Proteomes" id="UP000267821">
    <property type="component" value="Unassembled WGS sequence"/>
</dbReference>
<sequence length="168" mass="18722">VVDDIELICGHHFHWSCFSDAYSTGRKTTCPRCDKTIIDPSTNTLLVTLRNNALGEQNRFDLGTRLEEEEDSGSNPESRRVRDFLETCAAGDEATILSMLEDDSSLLASQDFETAQTCLHWAVRHGRYDAAILLLAKGADRNAMDNNGKTFIDLARQLGAPEDILFKL</sequence>
<dbReference type="EMBL" id="ML121541">
    <property type="protein sequence ID" value="RPB24503.1"/>
    <property type="molecule type" value="Genomic_DNA"/>
</dbReference>
<dbReference type="SUPFAM" id="SSF48403">
    <property type="entry name" value="Ankyrin repeat"/>
    <property type="match status" value="1"/>
</dbReference>
<dbReference type="SMART" id="SM00248">
    <property type="entry name" value="ANK"/>
    <property type="match status" value="1"/>
</dbReference>
<gene>
    <name evidence="2" type="ORF">L211DRAFT_759282</name>
</gene>
<dbReference type="STRING" id="1051890.A0A3N4LNL9"/>
<dbReference type="OrthoDB" id="46529at2759"/>
<accession>A0A3N4LNL9</accession>
<feature type="non-terminal residue" evidence="2">
    <location>
        <position position="1"/>
    </location>
</feature>
<feature type="non-terminal residue" evidence="2">
    <location>
        <position position="168"/>
    </location>
</feature>
<dbReference type="AlphaFoldDB" id="A0A3N4LNL9"/>
<dbReference type="PROSITE" id="PS50297">
    <property type="entry name" value="ANK_REP_REGION"/>
    <property type="match status" value="1"/>
</dbReference>
<evidence type="ECO:0000256" key="1">
    <source>
        <dbReference type="PROSITE-ProRule" id="PRU00023"/>
    </source>
</evidence>
<keyword evidence="3" id="KW-1185">Reference proteome</keyword>
<dbReference type="Gene3D" id="1.25.40.20">
    <property type="entry name" value="Ankyrin repeat-containing domain"/>
    <property type="match status" value="1"/>
</dbReference>
<dbReference type="InterPro" id="IPR036770">
    <property type="entry name" value="Ankyrin_rpt-contain_sf"/>
</dbReference>
<reference evidence="2 3" key="1">
    <citation type="journal article" date="2018" name="Nat. Ecol. Evol.">
        <title>Pezizomycetes genomes reveal the molecular basis of ectomycorrhizal truffle lifestyle.</title>
        <authorList>
            <person name="Murat C."/>
            <person name="Payen T."/>
            <person name="Noel B."/>
            <person name="Kuo A."/>
            <person name="Morin E."/>
            <person name="Chen J."/>
            <person name="Kohler A."/>
            <person name="Krizsan K."/>
            <person name="Balestrini R."/>
            <person name="Da Silva C."/>
            <person name="Montanini B."/>
            <person name="Hainaut M."/>
            <person name="Levati E."/>
            <person name="Barry K.W."/>
            <person name="Belfiori B."/>
            <person name="Cichocki N."/>
            <person name="Clum A."/>
            <person name="Dockter R.B."/>
            <person name="Fauchery L."/>
            <person name="Guy J."/>
            <person name="Iotti M."/>
            <person name="Le Tacon F."/>
            <person name="Lindquist E.A."/>
            <person name="Lipzen A."/>
            <person name="Malagnac F."/>
            <person name="Mello A."/>
            <person name="Molinier V."/>
            <person name="Miyauchi S."/>
            <person name="Poulain J."/>
            <person name="Riccioni C."/>
            <person name="Rubini A."/>
            <person name="Sitrit Y."/>
            <person name="Splivallo R."/>
            <person name="Traeger S."/>
            <person name="Wang M."/>
            <person name="Zifcakova L."/>
            <person name="Wipf D."/>
            <person name="Zambonelli A."/>
            <person name="Paolocci F."/>
            <person name="Nowrousian M."/>
            <person name="Ottonello S."/>
            <person name="Baldrian P."/>
            <person name="Spatafora J.W."/>
            <person name="Henrissat B."/>
            <person name="Nagy L.G."/>
            <person name="Aury J.M."/>
            <person name="Wincker P."/>
            <person name="Grigoriev I.V."/>
            <person name="Bonfante P."/>
            <person name="Martin F.M."/>
        </authorList>
    </citation>
    <scope>NUCLEOTIDE SEQUENCE [LARGE SCALE GENOMIC DNA]</scope>
    <source>
        <strain evidence="2 3">ATCC MYA-4762</strain>
    </source>
</reference>
<keyword evidence="1" id="KW-0040">ANK repeat</keyword>
<protein>
    <submittedName>
        <fullName evidence="2">Uncharacterized protein</fullName>
    </submittedName>
</protein>
<organism evidence="2 3">
    <name type="scientific">Terfezia boudieri ATCC MYA-4762</name>
    <dbReference type="NCBI Taxonomy" id="1051890"/>
    <lineage>
        <taxon>Eukaryota</taxon>
        <taxon>Fungi</taxon>
        <taxon>Dikarya</taxon>
        <taxon>Ascomycota</taxon>
        <taxon>Pezizomycotina</taxon>
        <taxon>Pezizomycetes</taxon>
        <taxon>Pezizales</taxon>
        <taxon>Pezizaceae</taxon>
        <taxon>Terfezia</taxon>
    </lineage>
</organism>
<dbReference type="InterPro" id="IPR002110">
    <property type="entry name" value="Ankyrin_rpt"/>
</dbReference>
<dbReference type="PROSITE" id="PS50088">
    <property type="entry name" value="ANK_REPEAT"/>
    <property type="match status" value="1"/>
</dbReference>
<feature type="repeat" description="ANK" evidence="1">
    <location>
        <begin position="114"/>
        <end position="146"/>
    </location>
</feature>
<evidence type="ECO:0000313" key="2">
    <source>
        <dbReference type="EMBL" id="RPB24503.1"/>
    </source>
</evidence>
<evidence type="ECO:0000313" key="3">
    <source>
        <dbReference type="Proteomes" id="UP000267821"/>
    </source>
</evidence>
<dbReference type="Pfam" id="PF00023">
    <property type="entry name" value="Ank"/>
    <property type="match status" value="1"/>
</dbReference>
<dbReference type="InParanoid" id="A0A3N4LNL9"/>
<dbReference type="Gene3D" id="3.30.40.10">
    <property type="entry name" value="Zinc/RING finger domain, C3HC4 (zinc finger)"/>
    <property type="match status" value="1"/>
</dbReference>
<proteinExistence type="predicted"/>
<dbReference type="InterPro" id="IPR013083">
    <property type="entry name" value="Znf_RING/FYVE/PHD"/>
</dbReference>
<dbReference type="SUPFAM" id="SSF57850">
    <property type="entry name" value="RING/U-box"/>
    <property type="match status" value="1"/>
</dbReference>